<dbReference type="SUPFAM" id="SSF51197">
    <property type="entry name" value="Clavaminate synthase-like"/>
    <property type="match status" value="1"/>
</dbReference>
<proteinExistence type="predicted"/>
<feature type="non-terminal residue" evidence="1">
    <location>
        <position position="271"/>
    </location>
</feature>
<evidence type="ECO:0000313" key="1">
    <source>
        <dbReference type="EMBL" id="KAG7441755.1"/>
    </source>
</evidence>
<organism evidence="1 2">
    <name type="scientific">Guyanagaster necrorhizus</name>
    <dbReference type="NCBI Taxonomy" id="856835"/>
    <lineage>
        <taxon>Eukaryota</taxon>
        <taxon>Fungi</taxon>
        <taxon>Dikarya</taxon>
        <taxon>Basidiomycota</taxon>
        <taxon>Agaricomycotina</taxon>
        <taxon>Agaricomycetes</taxon>
        <taxon>Agaricomycetidae</taxon>
        <taxon>Agaricales</taxon>
        <taxon>Marasmiineae</taxon>
        <taxon>Physalacriaceae</taxon>
        <taxon>Guyanagaster</taxon>
    </lineage>
</organism>
<keyword evidence="2" id="KW-1185">Reference proteome</keyword>
<dbReference type="Proteomes" id="UP000812287">
    <property type="component" value="Unassembled WGS sequence"/>
</dbReference>
<dbReference type="AlphaFoldDB" id="A0A9P8ANC6"/>
<protein>
    <submittedName>
        <fullName evidence="1">Uncharacterized protein</fullName>
    </submittedName>
</protein>
<dbReference type="Gene3D" id="2.60.120.330">
    <property type="entry name" value="B-lactam Antibiotic, Isopenicillin N Synthase, Chain"/>
    <property type="match status" value="1"/>
</dbReference>
<dbReference type="GeneID" id="66109498"/>
<dbReference type="EMBL" id="MU250557">
    <property type="protein sequence ID" value="KAG7441755.1"/>
    <property type="molecule type" value="Genomic_DNA"/>
</dbReference>
<gene>
    <name evidence="1" type="ORF">BT62DRAFT_936863</name>
</gene>
<accession>A0A9P8ANC6</accession>
<comment type="caution">
    <text evidence="1">The sequence shown here is derived from an EMBL/GenBank/DDBJ whole genome shotgun (WGS) entry which is preliminary data.</text>
</comment>
<evidence type="ECO:0000313" key="2">
    <source>
        <dbReference type="Proteomes" id="UP000812287"/>
    </source>
</evidence>
<sequence>MGLIIQVDTATIFAWNTLEHSRDTEVVVEERKKVANALIVHEEDNITFLDLLEYYFAQSEDILKKDERLELSIKPKRAVDTSCLRVIELLVASAEHIKERWLATMEKWGDVYETILQRVENLADMASTGLGLRAETFREAGRYGYPGSYVWARNTGRRISVQIPERNYLLVQAGVQLEYLSCGLIKAGYHEVVVNDKTIVVIEQRKREHPSRLLIRILSTFLWHLSSDYDLEPIPALAEHSRAIRTAYINLEKDDGEETVYGPMKFGQQVR</sequence>
<reference evidence="1" key="1">
    <citation type="submission" date="2020-11" db="EMBL/GenBank/DDBJ databases">
        <title>Adaptations for nitrogen fixation in a non-lichenized fungal sporocarp promotes dispersal by wood-feeding termites.</title>
        <authorList>
            <consortium name="DOE Joint Genome Institute"/>
            <person name="Koch R.A."/>
            <person name="Yoon G."/>
            <person name="Arayal U."/>
            <person name="Lail K."/>
            <person name="Amirebrahimi M."/>
            <person name="Labutti K."/>
            <person name="Lipzen A."/>
            <person name="Riley R."/>
            <person name="Barry K."/>
            <person name="Henrissat B."/>
            <person name="Grigoriev I.V."/>
            <person name="Herr J.R."/>
            <person name="Aime M.C."/>
        </authorList>
    </citation>
    <scope>NUCLEOTIDE SEQUENCE</scope>
    <source>
        <strain evidence="1">MCA 3950</strain>
    </source>
</reference>
<dbReference type="RefSeq" id="XP_043035255.1">
    <property type="nucleotide sequence ID" value="XM_043187201.1"/>
</dbReference>
<dbReference type="OrthoDB" id="10248513at2759"/>
<dbReference type="InterPro" id="IPR027443">
    <property type="entry name" value="IPNS-like_sf"/>
</dbReference>
<name>A0A9P8ANC6_9AGAR</name>